<dbReference type="Gene3D" id="3.30.980.10">
    <property type="entry name" value="Threonyl-trna Synthetase, Chain A, domain 2"/>
    <property type="match status" value="1"/>
</dbReference>
<dbReference type="GeneID" id="19309256"/>
<evidence type="ECO:0000313" key="4">
    <source>
        <dbReference type="Proteomes" id="UP000030669"/>
    </source>
</evidence>
<dbReference type="RefSeq" id="XP_007861504.1">
    <property type="nucleotide sequence ID" value="XM_007863313.1"/>
</dbReference>
<dbReference type="Proteomes" id="UP000030669">
    <property type="component" value="Unassembled WGS sequence"/>
</dbReference>
<dbReference type="OrthoDB" id="288942at2759"/>
<protein>
    <submittedName>
        <fullName evidence="3">ThrRS/AlaRS common domain-containing protein</fullName>
    </submittedName>
</protein>
<dbReference type="InterPro" id="IPR018163">
    <property type="entry name" value="Thr/Ala-tRNA-synth_IIc_edit"/>
</dbReference>
<dbReference type="eggNOG" id="KOG2105">
    <property type="taxonomic scope" value="Eukaryota"/>
</dbReference>
<keyword evidence="2" id="KW-0862">Zinc</keyword>
<evidence type="ECO:0000256" key="1">
    <source>
        <dbReference type="ARBA" id="ARBA00022723"/>
    </source>
</evidence>
<dbReference type="GO" id="GO:0046872">
    <property type="term" value="F:metal ion binding"/>
    <property type="evidence" value="ECO:0007669"/>
    <property type="project" value="UniProtKB-KW"/>
</dbReference>
<dbReference type="HOGENOM" id="CLU_004485_7_1_1"/>
<dbReference type="SUPFAM" id="SSF55186">
    <property type="entry name" value="ThrRS/AlaRS common domain"/>
    <property type="match status" value="1"/>
</dbReference>
<dbReference type="AlphaFoldDB" id="S7QPL7"/>
<sequence>MAAAALVLQPPTLTPKPSCYHRIVSPTLRVPTDARTPVPVGLLACQRDPLLRELATRVVSARPAQASDSGKKKKSASDPGPLLEIILHDTVLFPEGGGQPSDVGVLATADGAAWEVVEVRRVGGHAVHYVRCAPGSATAFGVGEEVRVALGEEGWARRVDHMSMHTAQHVLSALLETHLALPTLSWSLPAHPSPAPGTVELPRALTPAETAQIQALAGQLAFEGRRVHVEVSELDGGEHGQLQAVEKLENGRAVGKGVPKDYTGGVKRVVVIDGVDRNPCCGTHLPSIHTLPLFLVPPLPTSSASSVRLSFLAGPRLLSHLGSLNALLASTAATLSCGAPLVPERVRQVVEERRRAEKRVAEVEGELAGMVAGELLKDMQSKGGDDVYAVHKHRTDDTPAALSFLSAIATSLVSSASGRYLLALSSSPSSQSAASTSVVLVFGSDHKLVREVGERLKQMGVKGGGKGGRWSGKFAGVWREREGAEITSVFVSSEEALTITTVW</sequence>
<dbReference type="KEGG" id="gtr:GLOTRDRAFT_90516"/>
<dbReference type="SUPFAM" id="SSF50447">
    <property type="entry name" value="Translation proteins"/>
    <property type="match status" value="1"/>
</dbReference>
<keyword evidence="1" id="KW-0479">Metal-binding</keyword>
<dbReference type="InterPro" id="IPR051335">
    <property type="entry name" value="Alanyl-tRNA_Editing_Enzymes"/>
</dbReference>
<keyword evidence="4" id="KW-1185">Reference proteome</keyword>
<dbReference type="STRING" id="670483.S7QPL7"/>
<evidence type="ECO:0000313" key="3">
    <source>
        <dbReference type="EMBL" id="EPQ61307.1"/>
    </source>
</evidence>
<evidence type="ECO:0000256" key="2">
    <source>
        <dbReference type="ARBA" id="ARBA00022833"/>
    </source>
</evidence>
<gene>
    <name evidence="3" type="ORF">GLOTRDRAFT_90516</name>
</gene>
<dbReference type="GO" id="GO:0002196">
    <property type="term" value="F:Ser-tRNA(Ala) deacylase activity"/>
    <property type="evidence" value="ECO:0007669"/>
    <property type="project" value="TreeGrafter"/>
</dbReference>
<dbReference type="InterPro" id="IPR009000">
    <property type="entry name" value="Transl_B-barrel_sf"/>
</dbReference>
<dbReference type="Gene3D" id="2.40.30.130">
    <property type="match status" value="1"/>
</dbReference>
<accession>S7QPL7</accession>
<reference evidence="3 4" key="1">
    <citation type="journal article" date="2012" name="Science">
        <title>The Paleozoic origin of enzymatic lignin decomposition reconstructed from 31 fungal genomes.</title>
        <authorList>
            <person name="Floudas D."/>
            <person name="Binder M."/>
            <person name="Riley R."/>
            <person name="Barry K."/>
            <person name="Blanchette R.A."/>
            <person name="Henrissat B."/>
            <person name="Martinez A.T."/>
            <person name="Otillar R."/>
            <person name="Spatafora J.W."/>
            <person name="Yadav J.S."/>
            <person name="Aerts A."/>
            <person name="Benoit I."/>
            <person name="Boyd A."/>
            <person name="Carlson A."/>
            <person name="Copeland A."/>
            <person name="Coutinho P.M."/>
            <person name="de Vries R.P."/>
            <person name="Ferreira P."/>
            <person name="Findley K."/>
            <person name="Foster B."/>
            <person name="Gaskell J."/>
            <person name="Glotzer D."/>
            <person name="Gorecki P."/>
            <person name="Heitman J."/>
            <person name="Hesse C."/>
            <person name="Hori C."/>
            <person name="Igarashi K."/>
            <person name="Jurgens J.A."/>
            <person name="Kallen N."/>
            <person name="Kersten P."/>
            <person name="Kohler A."/>
            <person name="Kuees U."/>
            <person name="Kumar T.K.A."/>
            <person name="Kuo A."/>
            <person name="LaButti K."/>
            <person name="Larrondo L.F."/>
            <person name="Lindquist E."/>
            <person name="Ling A."/>
            <person name="Lombard V."/>
            <person name="Lucas S."/>
            <person name="Lundell T."/>
            <person name="Martin R."/>
            <person name="McLaughlin D.J."/>
            <person name="Morgenstern I."/>
            <person name="Morin E."/>
            <person name="Murat C."/>
            <person name="Nagy L.G."/>
            <person name="Nolan M."/>
            <person name="Ohm R.A."/>
            <person name="Patyshakuliyeva A."/>
            <person name="Rokas A."/>
            <person name="Ruiz-Duenas F.J."/>
            <person name="Sabat G."/>
            <person name="Salamov A."/>
            <person name="Samejima M."/>
            <person name="Schmutz J."/>
            <person name="Slot J.C."/>
            <person name="St John F."/>
            <person name="Stenlid J."/>
            <person name="Sun H."/>
            <person name="Sun S."/>
            <person name="Syed K."/>
            <person name="Tsang A."/>
            <person name="Wiebenga A."/>
            <person name="Young D."/>
            <person name="Pisabarro A."/>
            <person name="Eastwood D.C."/>
            <person name="Martin F."/>
            <person name="Cullen D."/>
            <person name="Grigoriev I.V."/>
            <person name="Hibbett D.S."/>
        </authorList>
    </citation>
    <scope>NUCLEOTIDE SEQUENCE [LARGE SCALE GENOMIC DNA]</scope>
    <source>
        <strain evidence="3 4">ATCC 11539</strain>
    </source>
</reference>
<dbReference type="OMA" id="CMHTSQH"/>
<dbReference type="GO" id="GO:0000166">
    <property type="term" value="F:nucleotide binding"/>
    <property type="evidence" value="ECO:0007669"/>
    <property type="project" value="InterPro"/>
</dbReference>
<dbReference type="PANTHER" id="PTHR43462">
    <property type="entry name" value="ALANYL-TRNA EDITING PROTEIN"/>
    <property type="match status" value="1"/>
</dbReference>
<name>S7QPL7_GLOTA</name>
<dbReference type="EMBL" id="KB469296">
    <property type="protein sequence ID" value="EPQ61307.1"/>
    <property type="molecule type" value="Genomic_DNA"/>
</dbReference>
<dbReference type="PANTHER" id="PTHR43462:SF1">
    <property type="entry name" value="ALANYL-TRNA EDITING PROTEIN AARSD1"/>
    <property type="match status" value="1"/>
</dbReference>
<proteinExistence type="predicted"/>
<organism evidence="3 4">
    <name type="scientific">Gloeophyllum trabeum (strain ATCC 11539 / FP-39264 / Madison 617)</name>
    <name type="common">Brown rot fungus</name>
    <dbReference type="NCBI Taxonomy" id="670483"/>
    <lineage>
        <taxon>Eukaryota</taxon>
        <taxon>Fungi</taxon>
        <taxon>Dikarya</taxon>
        <taxon>Basidiomycota</taxon>
        <taxon>Agaricomycotina</taxon>
        <taxon>Agaricomycetes</taxon>
        <taxon>Gloeophyllales</taxon>
        <taxon>Gloeophyllaceae</taxon>
        <taxon>Gloeophyllum</taxon>
    </lineage>
</organism>